<reference evidence="2 3" key="1">
    <citation type="submission" date="2017-08" db="EMBL/GenBank/DDBJ databases">
        <title>WGS of Clinical strains of the CDC Group NO-1 linked to zoonotic infections in humans.</title>
        <authorList>
            <person name="Bernier A.-M."/>
            <person name="Bernard K."/>
        </authorList>
    </citation>
    <scope>NUCLEOTIDE SEQUENCE [LARGE SCALE GENOMIC DNA]</scope>
    <source>
        <strain evidence="2 3">NML00-0135</strain>
    </source>
</reference>
<evidence type="ECO:0000313" key="3">
    <source>
        <dbReference type="Proteomes" id="UP000218054"/>
    </source>
</evidence>
<evidence type="ECO:0000313" key="2">
    <source>
        <dbReference type="EMBL" id="PAT34952.1"/>
    </source>
</evidence>
<gene>
    <name evidence="2" type="ORF">CK625_12595</name>
</gene>
<comment type="caution">
    <text evidence="2">The sequence shown here is derived from an EMBL/GenBank/DDBJ whole genome shotgun (WGS) entry which is preliminary data.</text>
</comment>
<evidence type="ECO:0000256" key="1">
    <source>
        <dbReference type="SAM" id="Phobius"/>
    </source>
</evidence>
<dbReference type="EMBL" id="NSJB01000014">
    <property type="protein sequence ID" value="PAT34952.1"/>
    <property type="molecule type" value="Genomic_DNA"/>
</dbReference>
<dbReference type="Proteomes" id="UP000218054">
    <property type="component" value="Unassembled WGS sequence"/>
</dbReference>
<proteinExistence type="predicted"/>
<feature type="transmembrane region" description="Helical" evidence="1">
    <location>
        <begin position="74"/>
        <end position="95"/>
    </location>
</feature>
<keyword evidence="3" id="KW-1185">Reference proteome</keyword>
<keyword evidence="1" id="KW-1133">Transmembrane helix</keyword>
<accession>A0A2A2AB21</accession>
<organism evidence="2 3">
    <name type="scientific">Vandammella animalimorsus</name>
    <dbReference type="NCBI Taxonomy" id="2029117"/>
    <lineage>
        <taxon>Bacteria</taxon>
        <taxon>Pseudomonadati</taxon>
        <taxon>Pseudomonadota</taxon>
        <taxon>Betaproteobacteria</taxon>
        <taxon>Burkholderiales</taxon>
        <taxon>Comamonadaceae</taxon>
        <taxon>Vandammella</taxon>
    </lineage>
</organism>
<keyword evidence="1" id="KW-0472">Membrane</keyword>
<protein>
    <submittedName>
        <fullName evidence="2">Uncharacterized protein</fullName>
    </submittedName>
</protein>
<dbReference type="AlphaFoldDB" id="A0A2A2AB21"/>
<sequence>MEKEELLLLGKMDGKLDSITSHLNRQDKRLVELDQKVDVGLHRLDDKIESNHVATRAQIAELDKRLRDVEKKSAVVGAVGGSAAGVGVALIVEAAKNWLRGGL</sequence>
<name>A0A2A2AB21_9BURK</name>
<keyword evidence="1" id="KW-0812">Transmembrane</keyword>